<dbReference type="Gene3D" id="3.30.2310.20">
    <property type="entry name" value="RelE-like"/>
    <property type="match status" value="1"/>
</dbReference>
<dbReference type="Proteomes" id="UP000178684">
    <property type="component" value="Unassembled WGS sequence"/>
</dbReference>
<evidence type="ECO:0000313" key="2">
    <source>
        <dbReference type="Proteomes" id="UP000178684"/>
    </source>
</evidence>
<evidence type="ECO:0008006" key="3">
    <source>
        <dbReference type="Google" id="ProtNLM"/>
    </source>
</evidence>
<accession>A0A1F5X5Y5</accession>
<proteinExistence type="predicted"/>
<reference evidence="1 2" key="1">
    <citation type="journal article" date="2016" name="Nat. Commun.">
        <title>Thousands of microbial genomes shed light on interconnected biogeochemical processes in an aquifer system.</title>
        <authorList>
            <person name="Anantharaman K."/>
            <person name="Brown C.T."/>
            <person name="Hug L.A."/>
            <person name="Sharon I."/>
            <person name="Castelle C.J."/>
            <person name="Probst A.J."/>
            <person name="Thomas B.C."/>
            <person name="Singh A."/>
            <person name="Wilkins M.J."/>
            <person name="Karaoz U."/>
            <person name="Brodie E.L."/>
            <person name="Williams K.H."/>
            <person name="Hubbard S.S."/>
            <person name="Banfield J.F."/>
        </authorList>
    </citation>
    <scope>NUCLEOTIDE SEQUENCE [LARGE SCALE GENOMIC DNA]</scope>
</reference>
<dbReference type="EMBL" id="MFIE01000004">
    <property type="protein sequence ID" value="OGF83303.1"/>
    <property type="molecule type" value="Genomic_DNA"/>
</dbReference>
<sequence>MSYKRFITSSAKRSFKKLPKRIREDILVATEALENNPSAGERLTGPLSFIYSFHFKSQNVEYRVAYTIDQERKYIIMHLAGPRENFYEKLRRLFK</sequence>
<protein>
    <recommendedName>
        <fullName evidence="3">Addiction module toxin RelE</fullName>
    </recommendedName>
</protein>
<gene>
    <name evidence="1" type="ORF">A3B18_03280</name>
</gene>
<organism evidence="1 2">
    <name type="scientific">Candidatus Giovannonibacteria bacterium RIFCSPLOWO2_01_FULL_46_13</name>
    <dbReference type="NCBI Taxonomy" id="1798352"/>
    <lineage>
        <taxon>Bacteria</taxon>
        <taxon>Candidatus Giovannoniibacteriota</taxon>
    </lineage>
</organism>
<dbReference type="Pfam" id="PF15781">
    <property type="entry name" value="ParE-like_toxin"/>
    <property type="match status" value="1"/>
</dbReference>
<dbReference type="SUPFAM" id="SSF143011">
    <property type="entry name" value="RelE-like"/>
    <property type="match status" value="1"/>
</dbReference>
<dbReference type="AlphaFoldDB" id="A0A1F5X5Y5"/>
<comment type="caution">
    <text evidence="1">The sequence shown here is derived from an EMBL/GenBank/DDBJ whole genome shotgun (WGS) entry which is preliminary data.</text>
</comment>
<name>A0A1F5X5Y5_9BACT</name>
<evidence type="ECO:0000313" key="1">
    <source>
        <dbReference type="EMBL" id="OGF83303.1"/>
    </source>
</evidence>
<dbReference type="InterPro" id="IPR031552">
    <property type="entry name" value="ParE-like_toxin"/>
</dbReference>
<dbReference type="InterPro" id="IPR035093">
    <property type="entry name" value="RelE/ParE_toxin_dom_sf"/>
</dbReference>